<dbReference type="SUPFAM" id="SSF56801">
    <property type="entry name" value="Acetyl-CoA synthetase-like"/>
    <property type="match status" value="1"/>
</dbReference>
<keyword evidence="5" id="KW-1185">Reference proteome</keyword>
<dbReference type="GO" id="GO:0005524">
    <property type="term" value="F:ATP binding"/>
    <property type="evidence" value="ECO:0007669"/>
    <property type="project" value="UniProtKB-KW"/>
</dbReference>
<dbReference type="GO" id="GO:0005783">
    <property type="term" value="C:endoplasmic reticulum"/>
    <property type="evidence" value="ECO:0007669"/>
    <property type="project" value="TreeGrafter"/>
</dbReference>
<dbReference type="InterPro" id="IPR042099">
    <property type="entry name" value="ANL_N_sf"/>
</dbReference>
<protein>
    <recommendedName>
        <fullName evidence="3">AMP-dependent synthetase/ligase domain-containing protein</fullName>
    </recommendedName>
</protein>
<dbReference type="EMBL" id="JAEPRD010000026">
    <property type="protein sequence ID" value="KAG2207191.1"/>
    <property type="molecule type" value="Genomic_DNA"/>
</dbReference>
<accession>A0A8H7R9R0</accession>
<evidence type="ECO:0000259" key="3">
    <source>
        <dbReference type="Pfam" id="PF00501"/>
    </source>
</evidence>
<dbReference type="Gene3D" id="3.40.50.12780">
    <property type="entry name" value="N-terminal domain of ligase-like"/>
    <property type="match status" value="1"/>
</dbReference>
<keyword evidence="2" id="KW-0067">ATP-binding</keyword>
<dbReference type="GO" id="GO:0004467">
    <property type="term" value="F:long-chain fatty acid-CoA ligase activity"/>
    <property type="evidence" value="ECO:0007669"/>
    <property type="project" value="TreeGrafter"/>
</dbReference>
<reference evidence="4" key="1">
    <citation type="submission" date="2020-12" db="EMBL/GenBank/DDBJ databases">
        <title>Metabolic potential, ecology and presence of endohyphal bacteria is reflected in genomic diversity of Mucoromycotina.</title>
        <authorList>
            <person name="Muszewska A."/>
            <person name="Okrasinska A."/>
            <person name="Steczkiewicz K."/>
            <person name="Drgas O."/>
            <person name="Orlowska M."/>
            <person name="Perlinska-Lenart U."/>
            <person name="Aleksandrzak-Piekarczyk T."/>
            <person name="Szatraj K."/>
            <person name="Zielenkiewicz U."/>
            <person name="Pilsyk S."/>
            <person name="Malc E."/>
            <person name="Mieczkowski P."/>
            <person name="Kruszewska J.S."/>
            <person name="Biernat P."/>
            <person name="Pawlowska J."/>
        </authorList>
    </citation>
    <scope>NUCLEOTIDE SEQUENCE</scope>
    <source>
        <strain evidence="4">WA0000017839</strain>
    </source>
</reference>
<sequence>MSFELDTLSYTLLTTIVGAAALLSVRNSKTPDIHPLLLNTQSDVSRLRHPEESAIYRSRMYPMGAPVCSTFDRAIRTMSDFYKAGSIVKNPSAGFLGQGAEYSTYDAIGKRLDPVYQGLRAVAGLVPQSGNESSFVGIYSSNSLHTILTEIACHSNGLVTIPISSYASSTHASHVIQKTGLKILITQTEYLSRVLSLSKGTTLKYVVVVGEITSENKRQADIAGIELITFEELEVRGKAETFDAVQVVPNDMASIFFSSSIEKESKNGVVLTHKNLLSNISSYLLVIPPQQRITPKDRLLLNLPIDNVLGHVLTAVISLLGGSVAFSEEVNDPDNIDIGVSLTSIAKSKPTILASGSGFLNQVKQLIESRYGQSFLFKRGYEVKKEYLTECRLIDDCKYDMVVFRDIRQTLLGGNLRLIIIDNDDLSDPTLANFLRIVLSTQVLQTFNLTETCGTVTASMFYDYNADPHAKGAPFPCNEIKLIDVPERSYTAEDKPNPRGEIWVRGNNVFKGYYKDAVATSDVLDADGWFMTGYLGEILPNGTFKIIGRKA</sequence>
<dbReference type="GO" id="GO:0016020">
    <property type="term" value="C:membrane"/>
    <property type="evidence" value="ECO:0007669"/>
    <property type="project" value="TreeGrafter"/>
</dbReference>
<keyword evidence="1" id="KW-0547">Nucleotide-binding</keyword>
<evidence type="ECO:0000256" key="1">
    <source>
        <dbReference type="ARBA" id="ARBA00022741"/>
    </source>
</evidence>
<gene>
    <name evidence="4" type="ORF">INT47_012244</name>
</gene>
<evidence type="ECO:0000313" key="4">
    <source>
        <dbReference type="EMBL" id="KAG2207191.1"/>
    </source>
</evidence>
<dbReference type="Proteomes" id="UP000603453">
    <property type="component" value="Unassembled WGS sequence"/>
</dbReference>
<organism evidence="4 5">
    <name type="scientific">Mucor saturninus</name>
    <dbReference type="NCBI Taxonomy" id="64648"/>
    <lineage>
        <taxon>Eukaryota</taxon>
        <taxon>Fungi</taxon>
        <taxon>Fungi incertae sedis</taxon>
        <taxon>Mucoromycota</taxon>
        <taxon>Mucoromycotina</taxon>
        <taxon>Mucoromycetes</taxon>
        <taxon>Mucorales</taxon>
        <taxon>Mucorineae</taxon>
        <taxon>Mucoraceae</taxon>
        <taxon>Mucor</taxon>
    </lineage>
</organism>
<dbReference type="PANTHER" id="PTHR43272">
    <property type="entry name" value="LONG-CHAIN-FATTY-ACID--COA LIGASE"/>
    <property type="match status" value="1"/>
</dbReference>
<proteinExistence type="predicted"/>
<dbReference type="AlphaFoldDB" id="A0A8H7R9R0"/>
<feature type="domain" description="AMP-dependent synthetase/ligase" evidence="3">
    <location>
        <begin position="102"/>
        <end position="514"/>
    </location>
</feature>
<dbReference type="PANTHER" id="PTHR43272:SF33">
    <property type="entry name" value="AMP-BINDING DOMAIN-CONTAINING PROTEIN-RELATED"/>
    <property type="match status" value="1"/>
</dbReference>
<dbReference type="OrthoDB" id="1700726at2759"/>
<evidence type="ECO:0000256" key="2">
    <source>
        <dbReference type="ARBA" id="ARBA00022840"/>
    </source>
</evidence>
<name>A0A8H7R9R0_9FUNG</name>
<comment type="caution">
    <text evidence="4">The sequence shown here is derived from an EMBL/GenBank/DDBJ whole genome shotgun (WGS) entry which is preliminary data.</text>
</comment>
<evidence type="ECO:0000313" key="5">
    <source>
        <dbReference type="Proteomes" id="UP000603453"/>
    </source>
</evidence>
<dbReference type="Pfam" id="PF00501">
    <property type="entry name" value="AMP-binding"/>
    <property type="match status" value="1"/>
</dbReference>
<dbReference type="InterPro" id="IPR000873">
    <property type="entry name" value="AMP-dep_synth/lig_dom"/>
</dbReference>